<reference evidence="9 10" key="1">
    <citation type="submission" date="2015-07" db="EMBL/GenBank/DDBJ databases">
        <authorList>
            <person name="Noorani M."/>
        </authorList>
    </citation>
    <scope>NUCLEOTIDE SEQUENCE [LARGE SCALE GENOMIC DNA]</scope>
    <source>
        <strain evidence="9 10">0788_9</strain>
    </source>
</reference>
<organism evidence="9 10">
    <name type="scientific">Pseudomonas syringae pv. cilantro</name>
    <dbReference type="NCBI Taxonomy" id="81035"/>
    <lineage>
        <taxon>Bacteria</taxon>
        <taxon>Pseudomonadati</taxon>
        <taxon>Pseudomonadota</taxon>
        <taxon>Gammaproteobacteria</taxon>
        <taxon>Pseudomonadales</taxon>
        <taxon>Pseudomonadaceae</taxon>
        <taxon>Pseudomonas</taxon>
        <taxon>Pseudomonas syringae</taxon>
    </lineage>
</organism>
<proteinExistence type="inferred from homology"/>
<keyword evidence="5" id="KW-0732">Signal</keyword>
<feature type="domain" description="Alkaline proteinase inhibitor/ Outer membrane lipoprotein Omp19" evidence="8">
    <location>
        <begin position="36"/>
        <end position="128"/>
    </location>
</feature>
<dbReference type="EMBL" id="LGLN01000032">
    <property type="protein sequence ID" value="KPC33792.1"/>
    <property type="molecule type" value="Genomic_DNA"/>
</dbReference>
<evidence type="ECO:0000256" key="6">
    <source>
        <dbReference type="ARBA" id="ARBA00022764"/>
    </source>
</evidence>
<evidence type="ECO:0000313" key="9">
    <source>
        <dbReference type="EMBL" id="KPC33792.1"/>
    </source>
</evidence>
<sequence>MYPFMNINHVVRIVPIAFALLAGISGASMAMSLKLPNPAELSGKWQLSVQGKAGDACQLHLNTEVPQLSGDLACAVQWLHEVPDGWFPTPDGLALTDKEGNRLVHFNRTGSQSYEARLPGGEVLILGRLAE</sequence>
<dbReference type="Gene3D" id="2.40.128.10">
    <property type="match status" value="1"/>
</dbReference>
<dbReference type="PRINTS" id="PR01274">
    <property type="entry name" value="MPTASEINHBTR"/>
</dbReference>
<keyword evidence="3" id="KW-0483">Metalloprotease inhibitor</keyword>
<reference evidence="9 10" key="2">
    <citation type="submission" date="2015-10" db="EMBL/GenBank/DDBJ databases">
        <title>Comparative genomics and high-throughput reverse genetic screens identify a new phytobacterial MAMP and an Arabidopsis receptor required for immune elicitation.</title>
        <authorList>
            <person name="Mott G.A."/>
            <person name="Thakur S."/>
            <person name="Wang P.W."/>
            <person name="Desveaux D."/>
            <person name="Guttman D.S."/>
        </authorList>
    </citation>
    <scope>NUCLEOTIDE SEQUENCE [LARGE SCALE GENOMIC DNA]</scope>
    <source>
        <strain evidence="9 10">0788_9</strain>
    </source>
</reference>
<evidence type="ECO:0000256" key="5">
    <source>
        <dbReference type="ARBA" id="ARBA00022729"/>
    </source>
</evidence>
<evidence type="ECO:0000256" key="4">
    <source>
        <dbReference type="ARBA" id="ARBA00022690"/>
    </source>
</evidence>
<comment type="similarity">
    <text evidence="2">Belongs to the protease inhibitor I38 family.</text>
</comment>
<dbReference type="GO" id="GO:0042597">
    <property type="term" value="C:periplasmic space"/>
    <property type="evidence" value="ECO:0007669"/>
    <property type="project" value="UniProtKB-SubCell"/>
</dbReference>
<evidence type="ECO:0000256" key="3">
    <source>
        <dbReference type="ARBA" id="ARBA00022608"/>
    </source>
</evidence>
<dbReference type="InterPro" id="IPR021140">
    <property type="entry name" value="Inh/Omp19"/>
</dbReference>
<accession>A0A0N0GH12</accession>
<gene>
    <name evidence="9" type="ORF">ABJ99_0933</name>
</gene>
<protein>
    <submittedName>
        <fullName evidence="9">Alkaline proteinase inhibitor</fullName>
    </submittedName>
</protein>
<evidence type="ECO:0000256" key="2">
    <source>
        <dbReference type="ARBA" id="ARBA00006813"/>
    </source>
</evidence>
<evidence type="ECO:0000313" key="10">
    <source>
        <dbReference type="Proteomes" id="UP000037891"/>
    </source>
</evidence>
<keyword evidence="4" id="KW-0646">Protease inhibitor</keyword>
<dbReference type="Pfam" id="PF02974">
    <property type="entry name" value="Inh"/>
    <property type="match status" value="1"/>
</dbReference>
<dbReference type="InterPro" id="IPR022815">
    <property type="entry name" value="Inh"/>
</dbReference>
<name>A0A0N0GH12_PSESX</name>
<comment type="caution">
    <text evidence="9">The sequence shown here is derived from an EMBL/GenBank/DDBJ whole genome shotgun (WGS) entry which is preliminary data.</text>
</comment>
<dbReference type="Proteomes" id="UP000037891">
    <property type="component" value="Unassembled WGS sequence"/>
</dbReference>
<dbReference type="InterPro" id="IPR016085">
    <property type="entry name" value="Protease_inh_B-barrel_dom"/>
</dbReference>
<dbReference type="AlphaFoldDB" id="A0A0N0GH12"/>
<evidence type="ECO:0000256" key="7">
    <source>
        <dbReference type="ARBA" id="ARBA00023215"/>
    </source>
</evidence>
<evidence type="ECO:0000256" key="1">
    <source>
        <dbReference type="ARBA" id="ARBA00004418"/>
    </source>
</evidence>
<keyword evidence="7" id="KW-0481">Metalloenzyme inhibitor</keyword>
<dbReference type="PATRIC" id="fig|81035.3.peg.997"/>
<dbReference type="GO" id="GO:0008191">
    <property type="term" value="F:metalloendopeptidase inhibitor activity"/>
    <property type="evidence" value="ECO:0007669"/>
    <property type="project" value="InterPro"/>
</dbReference>
<keyword evidence="6" id="KW-0574">Periplasm</keyword>
<dbReference type="SUPFAM" id="SSF50882">
    <property type="entry name" value="beta-Barrel protease inhibitors"/>
    <property type="match status" value="1"/>
</dbReference>
<comment type="subcellular location">
    <subcellularLocation>
        <location evidence="1">Periplasm</location>
    </subcellularLocation>
</comment>
<evidence type="ECO:0000259" key="8">
    <source>
        <dbReference type="Pfam" id="PF02974"/>
    </source>
</evidence>